<dbReference type="AlphaFoldDB" id="A0A2P2KYD6"/>
<name>A0A2P2KYD6_RHIMU</name>
<accession>A0A2P2KYD6</accession>
<reference evidence="1" key="1">
    <citation type="submission" date="2018-02" db="EMBL/GenBank/DDBJ databases">
        <title>Rhizophora mucronata_Transcriptome.</title>
        <authorList>
            <person name="Meera S.P."/>
            <person name="Sreeshan A."/>
            <person name="Augustine A."/>
        </authorList>
    </citation>
    <scope>NUCLEOTIDE SEQUENCE</scope>
    <source>
        <tissue evidence="1">Leaf</tissue>
    </source>
</reference>
<sequence>MFKNNSDHYIRLDNIYFLAN</sequence>
<organism evidence="1">
    <name type="scientific">Rhizophora mucronata</name>
    <name type="common">Asiatic mangrove</name>
    <dbReference type="NCBI Taxonomy" id="61149"/>
    <lineage>
        <taxon>Eukaryota</taxon>
        <taxon>Viridiplantae</taxon>
        <taxon>Streptophyta</taxon>
        <taxon>Embryophyta</taxon>
        <taxon>Tracheophyta</taxon>
        <taxon>Spermatophyta</taxon>
        <taxon>Magnoliopsida</taxon>
        <taxon>eudicotyledons</taxon>
        <taxon>Gunneridae</taxon>
        <taxon>Pentapetalae</taxon>
        <taxon>rosids</taxon>
        <taxon>fabids</taxon>
        <taxon>Malpighiales</taxon>
        <taxon>Rhizophoraceae</taxon>
        <taxon>Rhizophora</taxon>
    </lineage>
</organism>
<evidence type="ECO:0000313" key="1">
    <source>
        <dbReference type="EMBL" id="MBX10735.1"/>
    </source>
</evidence>
<protein>
    <submittedName>
        <fullName evidence="1">Uncharacterized protein</fullName>
    </submittedName>
</protein>
<proteinExistence type="predicted"/>
<dbReference type="EMBL" id="GGEC01030251">
    <property type="protein sequence ID" value="MBX10735.1"/>
    <property type="molecule type" value="Transcribed_RNA"/>
</dbReference>